<proteinExistence type="inferred from homology"/>
<dbReference type="AlphaFoldDB" id="A0A6A6VGM3"/>
<name>A0A6A6VGM3_9PLEO</name>
<dbReference type="EMBL" id="MU006565">
    <property type="protein sequence ID" value="KAF2749725.1"/>
    <property type="molecule type" value="Genomic_DNA"/>
</dbReference>
<reference evidence="2" key="1">
    <citation type="journal article" date="2020" name="Stud. Mycol.">
        <title>101 Dothideomycetes genomes: a test case for predicting lifestyles and emergence of pathogens.</title>
        <authorList>
            <person name="Haridas S."/>
            <person name="Albert R."/>
            <person name="Binder M."/>
            <person name="Bloem J."/>
            <person name="Labutti K."/>
            <person name="Salamov A."/>
            <person name="Andreopoulos B."/>
            <person name="Baker S."/>
            <person name="Barry K."/>
            <person name="Bills G."/>
            <person name="Bluhm B."/>
            <person name="Cannon C."/>
            <person name="Castanera R."/>
            <person name="Culley D."/>
            <person name="Daum C."/>
            <person name="Ezra D."/>
            <person name="Gonzalez J."/>
            <person name="Henrissat B."/>
            <person name="Kuo A."/>
            <person name="Liang C."/>
            <person name="Lipzen A."/>
            <person name="Lutzoni F."/>
            <person name="Magnuson J."/>
            <person name="Mondo S."/>
            <person name="Nolan M."/>
            <person name="Ohm R."/>
            <person name="Pangilinan J."/>
            <person name="Park H.-J."/>
            <person name="Ramirez L."/>
            <person name="Alfaro M."/>
            <person name="Sun H."/>
            <person name="Tritt A."/>
            <person name="Yoshinaga Y."/>
            <person name="Zwiers L.-H."/>
            <person name="Turgeon B."/>
            <person name="Goodwin S."/>
            <person name="Spatafora J."/>
            <person name="Crous P."/>
            <person name="Grigoriev I."/>
        </authorList>
    </citation>
    <scope>NUCLEOTIDE SEQUENCE</scope>
    <source>
        <strain evidence="2">CBS 119925</strain>
    </source>
</reference>
<keyword evidence="3" id="KW-1185">Reference proteome</keyword>
<gene>
    <name evidence="2" type="ORF">M011DRAFT_475070</name>
</gene>
<evidence type="ECO:0000256" key="1">
    <source>
        <dbReference type="ARBA" id="ARBA00010139"/>
    </source>
</evidence>
<comment type="similarity">
    <text evidence="1">Belongs to the FAD-binding monooxygenase family.</text>
</comment>
<dbReference type="InterPro" id="IPR051209">
    <property type="entry name" value="FAD-bind_Monooxygenase_sf"/>
</dbReference>
<dbReference type="Gene3D" id="3.50.50.60">
    <property type="entry name" value="FAD/NAD(P)-binding domain"/>
    <property type="match status" value="1"/>
</dbReference>
<dbReference type="SUPFAM" id="SSF51905">
    <property type="entry name" value="FAD/NAD(P)-binding domain"/>
    <property type="match status" value="1"/>
</dbReference>
<organism evidence="2 3">
    <name type="scientific">Sporormia fimetaria CBS 119925</name>
    <dbReference type="NCBI Taxonomy" id="1340428"/>
    <lineage>
        <taxon>Eukaryota</taxon>
        <taxon>Fungi</taxon>
        <taxon>Dikarya</taxon>
        <taxon>Ascomycota</taxon>
        <taxon>Pezizomycotina</taxon>
        <taxon>Dothideomycetes</taxon>
        <taxon>Pleosporomycetidae</taxon>
        <taxon>Pleosporales</taxon>
        <taxon>Sporormiaceae</taxon>
        <taxon>Sporormia</taxon>
    </lineage>
</organism>
<sequence>MFVGGSGSRGAWHPIPGIALPPHISTILINGSGVLTKWKWPAIDEVHDFNGVLAHSANLSPRGLEWTGKPVAVTGTGSISIQMVPKIAETAAHLTVFMLNCTYISPQMISGISNKEAVRSSWEGCACAVCEAWGYRVGH</sequence>
<accession>A0A6A6VGM3</accession>
<protein>
    <submittedName>
        <fullName evidence="2">Uncharacterized protein</fullName>
    </submittedName>
</protein>
<evidence type="ECO:0000313" key="2">
    <source>
        <dbReference type="EMBL" id="KAF2749725.1"/>
    </source>
</evidence>
<dbReference type="InterPro" id="IPR036188">
    <property type="entry name" value="FAD/NAD-bd_sf"/>
</dbReference>
<dbReference type="Proteomes" id="UP000799440">
    <property type="component" value="Unassembled WGS sequence"/>
</dbReference>
<dbReference type="PANTHER" id="PTHR42877">
    <property type="entry name" value="L-ORNITHINE N(5)-MONOOXYGENASE-RELATED"/>
    <property type="match status" value="1"/>
</dbReference>
<evidence type="ECO:0000313" key="3">
    <source>
        <dbReference type="Proteomes" id="UP000799440"/>
    </source>
</evidence>
<dbReference type="OrthoDB" id="2779656at2759"/>
<dbReference type="PANTHER" id="PTHR42877:SF4">
    <property type="entry name" value="FAD_NAD(P)-BINDING DOMAIN-CONTAINING PROTEIN-RELATED"/>
    <property type="match status" value="1"/>
</dbReference>